<feature type="compositionally biased region" description="Basic and acidic residues" evidence="6">
    <location>
        <begin position="89"/>
        <end position="99"/>
    </location>
</feature>
<feature type="compositionally biased region" description="Basic and acidic residues" evidence="6">
    <location>
        <begin position="36"/>
        <end position="55"/>
    </location>
</feature>
<evidence type="ECO:0000256" key="4">
    <source>
        <dbReference type="ARBA" id="ARBA00022833"/>
    </source>
</evidence>
<dbReference type="InterPro" id="IPR057356">
    <property type="entry name" value="Znf-C2H2_ZNF592"/>
</dbReference>
<feature type="compositionally biased region" description="Basic and acidic residues" evidence="6">
    <location>
        <begin position="107"/>
        <end position="122"/>
    </location>
</feature>
<keyword evidence="2" id="KW-0677">Repeat</keyword>
<dbReference type="Proteomes" id="UP000318571">
    <property type="component" value="Chromosome 1"/>
</dbReference>
<evidence type="ECO:0000256" key="1">
    <source>
        <dbReference type="ARBA" id="ARBA00022723"/>
    </source>
</evidence>
<dbReference type="GO" id="GO:0008270">
    <property type="term" value="F:zinc ion binding"/>
    <property type="evidence" value="ECO:0007669"/>
    <property type="project" value="UniProtKB-KW"/>
</dbReference>
<keyword evidence="3 5" id="KW-0863">Zinc-finger</keyword>
<feature type="compositionally biased region" description="Basic and acidic residues" evidence="6">
    <location>
        <begin position="1"/>
        <end position="11"/>
    </location>
</feature>
<feature type="compositionally biased region" description="Basic residues" evidence="6">
    <location>
        <begin position="235"/>
        <end position="253"/>
    </location>
</feature>
<comment type="caution">
    <text evidence="8">The sequence shown here is derived from an EMBL/GenBank/DDBJ whole genome shotgun (WGS) entry which is preliminary data.</text>
</comment>
<sequence>MEPTREGDDLGKITPPKTPNLQQPEKTFPELMKLIHTLDDVSRPSKMDPERKSGEPEDDDQIQSKVVANVIASLEDEDNGTDELPAQDSEFRPTLENKIEQPLILDIDPRATEHDMSEDWKLDAGPSDTPEETFGDQDVPMAKESVPEQEMECQSESSHVPVELGDVTKAKVRNEQNQNELVTKHSQASDLERTGLCKEVASIIPDHDTGPSKLNNENVEVIAQFIKDTQPEKKKPLKLKKTGNRQSKSKKVAKPLQNVDFQKKRGVQVKPIQNWRKVIKFPQSTQERQIHEQLFKSPLPTYIPCVPKGTSQRLIATLSAKDVEQLCCPGCKDRFLLPHTFFQHVYRKSIGISFNCQLCQKRLSFNNHCHLKMHVMSHLENDGVSVVASEGVNIVPLGSKELQVGFFDDNCSSELDNVYRETFRNDPNMDQCSECRLSIEKNQLQAHFLLGNVNFFKECGECSQVLPNQCSLSAHERIHRREKPYSCPECGTDFQTWNTFQHHVQKSCLHEYKVWTFECKLCVQKGVGPSEALIKAQNLVGHVIDHHIKLYYKCTSCSKAFDSKDAIYKHRDEVHGASTNHQADFSILYKANFLRKNNIFMSIDALERKMETLSRDWFKDFVFQCPSCCEFFEDGPALDEHNAQWCQMQQFKENENWCRSKLFPPPKDAKLTEKKLKLEECWRILQEICPKGCAQCHETLVTLKGHLGTHLDLEGSNLELTAIPPPSLLSPMVERRVSSVHSEPDEEPPEPKRRKTRSAVAANLESPRLSNPEPLEPQAPVAEPEIECPKQILLPAVEVKSEALESPKPLVSIKDKRSPAFLLKKKIKSKIAKKSEIKPFVESLGLDMPSSRNLMAINRLSKKALAVGSSVSDTKNSTSNVGNHTNMSKFKCALCDFDSEFEDSFVSHIRIHRPSNVDIGDYFQCKQCGMCFASEPAWRKHLFLLHRIKRPDPEDYCEPLEYADDGPSDIVQNEPALKPRQNVCQVCSKAFASPVELRRHFRSHGMAFLQTGVQ</sequence>
<keyword evidence="1" id="KW-0479">Metal-binding</keyword>
<feature type="domain" description="C2H2-type" evidence="7">
    <location>
        <begin position="552"/>
        <end position="580"/>
    </location>
</feature>
<dbReference type="PROSITE" id="PS50157">
    <property type="entry name" value="ZINC_FINGER_C2H2_2"/>
    <property type="match status" value="5"/>
</dbReference>
<organism evidence="8 9">
    <name type="scientific">Tigriopus californicus</name>
    <name type="common">Marine copepod</name>
    <dbReference type="NCBI Taxonomy" id="6832"/>
    <lineage>
        <taxon>Eukaryota</taxon>
        <taxon>Metazoa</taxon>
        <taxon>Ecdysozoa</taxon>
        <taxon>Arthropoda</taxon>
        <taxon>Crustacea</taxon>
        <taxon>Multicrustacea</taxon>
        <taxon>Hexanauplia</taxon>
        <taxon>Copepoda</taxon>
        <taxon>Harpacticoida</taxon>
        <taxon>Harpacticidae</taxon>
        <taxon>Tigriopus</taxon>
    </lineage>
</organism>
<gene>
    <name evidence="8" type="ORF">TCAL_03255</name>
</gene>
<dbReference type="OrthoDB" id="8856548at2759"/>
<dbReference type="PROSITE" id="PS00028">
    <property type="entry name" value="ZINC_FINGER_C2H2_1"/>
    <property type="match status" value="4"/>
</dbReference>
<evidence type="ECO:0000256" key="5">
    <source>
        <dbReference type="PROSITE-ProRule" id="PRU00042"/>
    </source>
</evidence>
<dbReference type="EMBL" id="VCGU01000010">
    <property type="protein sequence ID" value="TRY69472.1"/>
    <property type="molecule type" value="Genomic_DNA"/>
</dbReference>
<dbReference type="InterPro" id="IPR013087">
    <property type="entry name" value="Znf_C2H2_type"/>
</dbReference>
<proteinExistence type="predicted"/>
<evidence type="ECO:0000313" key="8">
    <source>
        <dbReference type="EMBL" id="TRY69472.1"/>
    </source>
</evidence>
<dbReference type="SMART" id="SM00355">
    <property type="entry name" value="ZnF_C2H2"/>
    <property type="match status" value="10"/>
</dbReference>
<dbReference type="Gene3D" id="3.30.160.60">
    <property type="entry name" value="Classic Zinc Finger"/>
    <property type="match status" value="3"/>
</dbReference>
<dbReference type="Pfam" id="PF25412">
    <property type="entry name" value="zf-C2H2_ZNF592"/>
    <property type="match status" value="1"/>
</dbReference>
<protein>
    <recommendedName>
        <fullName evidence="7">C2H2-type domain-containing protein</fullName>
    </recommendedName>
</protein>
<dbReference type="STRING" id="6832.A0A553NVM1"/>
<reference evidence="8 9" key="1">
    <citation type="journal article" date="2018" name="Nat. Ecol. Evol.">
        <title>Genomic signatures of mitonuclear coevolution across populations of Tigriopus californicus.</title>
        <authorList>
            <person name="Barreto F.S."/>
            <person name="Watson E.T."/>
            <person name="Lima T.G."/>
            <person name="Willett C.S."/>
            <person name="Edmands S."/>
            <person name="Li W."/>
            <person name="Burton R.S."/>
        </authorList>
    </citation>
    <scope>NUCLEOTIDE SEQUENCE [LARGE SCALE GENOMIC DNA]</scope>
    <source>
        <strain evidence="8 9">San Diego</strain>
    </source>
</reference>
<dbReference type="OMA" id="HIRSHAF"/>
<dbReference type="AlphaFoldDB" id="A0A553NVM1"/>
<keyword evidence="9" id="KW-1185">Reference proteome</keyword>
<keyword evidence="4" id="KW-0862">Zinc</keyword>
<feature type="domain" description="C2H2-type" evidence="7">
    <location>
        <begin position="457"/>
        <end position="484"/>
    </location>
</feature>
<evidence type="ECO:0000256" key="2">
    <source>
        <dbReference type="ARBA" id="ARBA00022737"/>
    </source>
</evidence>
<dbReference type="PANTHER" id="PTHR24379:SF121">
    <property type="entry name" value="C2H2-TYPE DOMAIN-CONTAINING PROTEIN"/>
    <property type="match status" value="1"/>
</dbReference>
<feature type="domain" description="C2H2-type" evidence="7">
    <location>
        <begin position="923"/>
        <end position="951"/>
    </location>
</feature>
<dbReference type="SUPFAM" id="SSF57667">
    <property type="entry name" value="beta-beta-alpha zinc fingers"/>
    <property type="match status" value="2"/>
</dbReference>
<feature type="region of interest" description="Disordered" evidence="6">
    <location>
        <begin position="232"/>
        <end position="253"/>
    </location>
</feature>
<evidence type="ECO:0000313" key="9">
    <source>
        <dbReference type="Proteomes" id="UP000318571"/>
    </source>
</evidence>
<dbReference type="PANTHER" id="PTHR24379">
    <property type="entry name" value="KRAB AND ZINC FINGER DOMAIN-CONTAINING"/>
    <property type="match status" value="1"/>
</dbReference>
<feature type="domain" description="C2H2-type" evidence="7">
    <location>
        <begin position="485"/>
        <end position="510"/>
    </location>
</feature>
<evidence type="ECO:0000259" key="7">
    <source>
        <dbReference type="PROSITE" id="PS50157"/>
    </source>
</evidence>
<feature type="region of interest" description="Disordered" evidence="6">
    <location>
        <begin position="734"/>
        <end position="779"/>
    </location>
</feature>
<dbReference type="InterPro" id="IPR036236">
    <property type="entry name" value="Znf_C2H2_sf"/>
</dbReference>
<evidence type="ECO:0000256" key="6">
    <source>
        <dbReference type="SAM" id="MobiDB-lite"/>
    </source>
</evidence>
<feature type="domain" description="C2H2-type" evidence="7">
    <location>
        <begin position="982"/>
        <end position="1004"/>
    </location>
</feature>
<accession>A0A553NVM1</accession>
<evidence type="ECO:0000256" key="3">
    <source>
        <dbReference type="ARBA" id="ARBA00022771"/>
    </source>
</evidence>
<feature type="region of interest" description="Disordered" evidence="6">
    <location>
        <begin position="1"/>
        <end position="138"/>
    </location>
</feature>
<name>A0A553NVM1_TIGCA</name>